<accession>A0ABR2KKH2</accession>
<sequence length="303" mass="35007">MEFYPKSLKEAEDLFSRAIVSDDYELAEEILKQIPDLQLLEDETQLGHLVDNYLIGKEALSEQVDSNCINYEKKIQNAINQVQKDFTKQFNSLKKKQESELKAIYEQWKVKRDEIEANSLVQYEDSLVTARLLASQTCFKEAKAIRDTAYRKKTESVINSHKSLSNKYRIIIQKMMERHEVELNSLIKKRDFRIQQINLEKESAQTTAVECFEIDNADNVVGTVNVATKPVPLALVMQTKDNQPVQSQSEILMKSDVTFRNKMKTYRQALAATDLGKMNKTPTQKNKKTNTFRSLNKKRISTP</sequence>
<dbReference type="Proteomes" id="UP001470230">
    <property type="component" value="Unassembled WGS sequence"/>
</dbReference>
<evidence type="ECO:0000256" key="1">
    <source>
        <dbReference type="SAM" id="MobiDB-lite"/>
    </source>
</evidence>
<feature type="region of interest" description="Disordered" evidence="1">
    <location>
        <begin position="275"/>
        <end position="303"/>
    </location>
</feature>
<evidence type="ECO:0000313" key="3">
    <source>
        <dbReference type="Proteomes" id="UP001470230"/>
    </source>
</evidence>
<proteinExistence type="predicted"/>
<evidence type="ECO:0008006" key="4">
    <source>
        <dbReference type="Google" id="ProtNLM"/>
    </source>
</evidence>
<protein>
    <recommendedName>
        <fullName evidence="4">CUE domain-containing protein</fullName>
    </recommendedName>
</protein>
<name>A0ABR2KKH2_9EUKA</name>
<reference evidence="2 3" key="1">
    <citation type="submission" date="2024-04" db="EMBL/GenBank/DDBJ databases">
        <title>Tritrichomonas musculus Genome.</title>
        <authorList>
            <person name="Alves-Ferreira E."/>
            <person name="Grigg M."/>
            <person name="Lorenzi H."/>
            <person name="Galac M."/>
        </authorList>
    </citation>
    <scope>NUCLEOTIDE SEQUENCE [LARGE SCALE GENOMIC DNA]</scope>
    <source>
        <strain evidence="2 3">EAF2021</strain>
    </source>
</reference>
<keyword evidence="3" id="KW-1185">Reference proteome</keyword>
<organism evidence="2 3">
    <name type="scientific">Tritrichomonas musculus</name>
    <dbReference type="NCBI Taxonomy" id="1915356"/>
    <lineage>
        <taxon>Eukaryota</taxon>
        <taxon>Metamonada</taxon>
        <taxon>Parabasalia</taxon>
        <taxon>Tritrichomonadida</taxon>
        <taxon>Tritrichomonadidae</taxon>
        <taxon>Tritrichomonas</taxon>
    </lineage>
</organism>
<evidence type="ECO:0000313" key="2">
    <source>
        <dbReference type="EMBL" id="KAK8891448.1"/>
    </source>
</evidence>
<dbReference type="EMBL" id="JAPFFF010000004">
    <property type="protein sequence ID" value="KAK8891448.1"/>
    <property type="molecule type" value="Genomic_DNA"/>
</dbReference>
<feature type="compositionally biased region" description="Basic residues" evidence="1">
    <location>
        <begin position="285"/>
        <end position="303"/>
    </location>
</feature>
<gene>
    <name evidence="2" type="ORF">M9Y10_028657</name>
</gene>
<comment type="caution">
    <text evidence="2">The sequence shown here is derived from an EMBL/GenBank/DDBJ whole genome shotgun (WGS) entry which is preliminary data.</text>
</comment>